<evidence type="ECO:0000256" key="11">
    <source>
        <dbReference type="ARBA" id="ARBA00022741"/>
    </source>
</evidence>
<evidence type="ECO:0000313" key="20">
    <source>
        <dbReference type="EMBL" id="EIE24982.1"/>
    </source>
</evidence>
<comment type="cofactor">
    <cofactor evidence="3">
        <name>Ni(2+)</name>
        <dbReference type="ChEBI" id="CHEBI:49786"/>
    </cofactor>
</comment>
<dbReference type="KEGG" id="csl:COCSUDRAFT_52729"/>
<comment type="catalytic activity">
    <reaction evidence="1">
        <text>(R)-pantothenate + ATP = (R)-4'-phosphopantothenate + ADP + H(+)</text>
        <dbReference type="Rhea" id="RHEA:16373"/>
        <dbReference type="ChEBI" id="CHEBI:10986"/>
        <dbReference type="ChEBI" id="CHEBI:15378"/>
        <dbReference type="ChEBI" id="CHEBI:29032"/>
        <dbReference type="ChEBI" id="CHEBI:30616"/>
        <dbReference type="ChEBI" id="CHEBI:456216"/>
        <dbReference type="EC" id="2.7.1.33"/>
    </reaction>
</comment>
<evidence type="ECO:0000256" key="7">
    <source>
        <dbReference type="ARBA" id="ARBA00022490"/>
    </source>
</evidence>
<dbReference type="RefSeq" id="XP_005649526.1">
    <property type="nucleotide sequence ID" value="XM_005649469.1"/>
</dbReference>
<evidence type="ECO:0000256" key="6">
    <source>
        <dbReference type="ARBA" id="ARBA00012102"/>
    </source>
</evidence>
<dbReference type="OrthoDB" id="498611at2759"/>
<keyword evidence="14" id="KW-0067">ATP-binding</keyword>
<dbReference type="eggNOG" id="KOG4584">
    <property type="taxonomic scope" value="Eukaryota"/>
</dbReference>
<dbReference type="InterPro" id="IPR004567">
    <property type="entry name" value="Type_II_PanK"/>
</dbReference>
<proteinExistence type="inferred from homology"/>
<dbReference type="Gene3D" id="1.20.1700.10">
    <property type="entry name" value="AF1104-like"/>
    <property type="match status" value="1"/>
</dbReference>
<dbReference type="GO" id="GO:0015937">
    <property type="term" value="P:coenzyme A biosynthetic process"/>
    <property type="evidence" value="ECO:0007669"/>
    <property type="project" value="UniProtKB-KW"/>
</dbReference>
<evidence type="ECO:0000256" key="1">
    <source>
        <dbReference type="ARBA" id="ARBA00001206"/>
    </source>
</evidence>
<dbReference type="Proteomes" id="UP000007264">
    <property type="component" value="Unassembled WGS sequence"/>
</dbReference>
<dbReference type="Pfam" id="PF03630">
    <property type="entry name" value="Fumble"/>
    <property type="match status" value="1"/>
</dbReference>
<keyword evidence="7" id="KW-0963">Cytoplasm</keyword>
<keyword evidence="11" id="KW-0547">Nucleotide-binding</keyword>
<dbReference type="FunFam" id="3.30.420.40:FF:000025">
    <property type="entry name" value="pantothenate kinase 2, mitochondrial"/>
    <property type="match status" value="1"/>
</dbReference>
<comment type="caution">
    <text evidence="20">The sequence shown here is derived from an EMBL/GenBank/DDBJ whole genome shotgun (WGS) entry which is preliminary data.</text>
</comment>
<comment type="pathway">
    <text evidence="5">Cofactor biosynthesis; coenzyme A biosynthesis; CoA from (R)-pantothenate: step 1/5.</text>
</comment>
<keyword evidence="21" id="KW-1185">Reference proteome</keyword>
<reference evidence="20 21" key="1">
    <citation type="journal article" date="2012" name="Genome Biol.">
        <title>The genome of the polar eukaryotic microalga coccomyxa subellipsoidea reveals traits of cold adaptation.</title>
        <authorList>
            <person name="Blanc G."/>
            <person name="Agarkova I."/>
            <person name="Grimwood J."/>
            <person name="Kuo A."/>
            <person name="Brueggeman A."/>
            <person name="Dunigan D."/>
            <person name="Gurnon J."/>
            <person name="Ladunga I."/>
            <person name="Lindquist E."/>
            <person name="Lucas S."/>
            <person name="Pangilinan J."/>
            <person name="Proschold T."/>
            <person name="Salamov A."/>
            <person name="Schmutz J."/>
            <person name="Weeks D."/>
            <person name="Yamada T."/>
            <person name="Claverie J.M."/>
            <person name="Grigoriev I."/>
            <person name="Van Etten J."/>
            <person name="Lomsadze A."/>
            <person name="Borodovsky M."/>
        </authorList>
    </citation>
    <scope>NUCLEOTIDE SEQUENCE [LARGE SCALE GENOMIC DNA]</scope>
    <source>
        <strain evidence="20 21">C-169</strain>
    </source>
</reference>
<dbReference type="GO" id="GO:0046872">
    <property type="term" value="F:metal ion binding"/>
    <property type="evidence" value="ECO:0007669"/>
    <property type="project" value="UniProtKB-KW"/>
</dbReference>
<dbReference type="STRING" id="574566.I0Z2W3"/>
<evidence type="ECO:0000256" key="13">
    <source>
        <dbReference type="ARBA" id="ARBA00022801"/>
    </source>
</evidence>
<dbReference type="InterPro" id="IPR035073">
    <property type="entry name" value="At2g17340_3_helix_bundle"/>
</dbReference>
<dbReference type="Pfam" id="PF01937">
    <property type="entry name" value="ARMT1-like_dom"/>
    <property type="match status" value="1"/>
</dbReference>
<feature type="compositionally biased region" description="Polar residues" evidence="18">
    <location>
        <begin position="23"/>
        <end position="32"/>
    </location>
</feature>
<feature type="domain" description="Damage-control phosphatase ARMT1-like metal-binding" evidence="19">
    <location>
        <begin position="609"/>
        <end position="872"/>
    </location>
</feature>
<organism evidence="20 21">
    <name type="scientific">Coccomyxa subellipsoidea (strain C-169)</name>
    <name type="common">Green microalga</name>
    <dbReference type="NCBI Taxonomy" id="574566"/>
    <lineage>
        <taxon>Eukaryota</taxon>
        <taxon>Viridiplantae</taxon>
        <taxon>Chlorophyta</taxon>
        <taxon>core chlorophytes</taxon>
        <taxon>Trebouxiophyceae</taxon>
        <taxon>Trebouxiophyceae incertae sedis</taxon>
        <taxon>Coccomyxaceae</taxon>
        <taxon>Coccomyxa</taxon>
        <taxon>Coccomyxa subellipsoidea</taxon>
    </lineage>
</organism>
<comment type="cofactor">
    <cofactor evidence="2">
        <name>Mn(2+)</name>
        <dbReference type="ChEBI" id="CHEBI:29035"/>
    </cofactor>
</comment>
<keyword evidence="8" id="KW-0533">Nickel</keyword>
<dbReference type="EMBL" id="AGSI01000004">
    <property type="protein sequence ID" value="EIE24982.1"/>
    <property type="molecule type" value="Genomic_DNA"/>
</dbReference>
<dbReference type="AlphaFoldDB" id="I0Z2W3"/>
<evidence type="ECO:0000256" key="16">
    <source>
        <dbReference type="ARBA" id="ARBA00023211"/>
    </source>
</evidence>
<evidence type="ECO:0000256" key="17">
    <source>
        <dbReference type="ARBA" id="ARBA00060870"/>
    </source>
</evidence>
<dbReference type="eggNOG" id="KOG2201">
    <property type="taxonomic scope" value="Eukaryota"/>
</dbReference>
<dbReference type="NCBIfam" id="TIGR00555">
    <property type="entry name" value="panK_eukar"/>
    <property type="match status" value="1"/>
</dbReference>
<dbReference type="GO" id="GO:0016787">
    <property type="term" value="F:hydrolase activity"/>
    <property type="evidence" value="ECO:0007669"/>
    <property type="project" value="UniProtKB-KW"/>
</dbReference>
<dbReference type="GO" id="GO:0004594">
    <property type="term" value="F:pantothenate kinase activity"/>
    <property type="evidence" value="ECO:0007669"/>
    <property type="project" value="UniProtKB-EC"/>
</dbReference>
<dbReference type="GeneID" id="17042983"/>
<keyword evidence="9" id="KW-0808">Transferase</keyword>
<dbReference type="Gene3D" id="3.40.50.10880">
    <property type="entry name" value="Uncharacterised protein PF01937, DUF89, domain 3"/>
    <property type="match status" value="1"/>
</dbReference>
<dbReference type="PANTHER" id="PTHR12280">
    <property type="entry name" value="PANTOTHENATE KINASE"/>
    <property type="match status" value="1"/>
</dbReference>
<gene>
    <name evidence="20" type="ORF">COCSUDRAFT_52729</name>
</gene>
<dbReference type="InterPro" id="IPR036075">
    <property type="entry name" value="ARMT-1-like_metal-bd_sf"/>
</dbReference>
<dbReference type="GO" id="GO:0005524">
    <property type="term" value="F:ATP binding"/>
    <property type="evidence" value="ECO:0007669"/>
    <property type="project" value="UniProtKB-KW"/>
</dbReference>
<evidence type="ECO:0000256" key="18">
    <source>
        <dbReference type="SAM" id="MobiDB-lite"/>
    </source>
</evidence>
<evidence type="ECO:0000256" key="9">
    <source>
        <dbReference type="ARBA" id="ARBA00022679"/>
    </source>
</evidence>
<evidence type="ECO:0000256" key="10">
    <source>
        <dbReference type="ARBA" id="ARBA00022723"/>
    </source>
</evidence>
<evidence type="ECO:0000256" key="12">
    <source>
        <dbReference type="ARBA" id="ARBA00022777"/>
    </source>
</evidence>
<dbReference type="GO" id="GO:0005829">
    <property type="term" value="C:cytosol"/>
    <property type="evidence" value="ECO:0007669"/>
    <property type="project" value="TreeGrafter"/>
</dbReference>
<dbReference type="InterPro" id="IPR043129">
    <property type="entry name" value="ATPase_NBD"/>
</dbReference>
<evidence type="ECO:0000256" key="5">
    <source>
        <dbReference type="ARBA" id="ARBA00005225"/>
    </source>
</evidence>
<dbReference type="GO" id="GO:0005634">
    <property type="term" value="C:nucleus"/>
    <property type="evidence" value="ECO:0007669"/>
    <property type="project" value="TreeGrafter"/>
</dbReference>
<evidence type="ECO:0000256" key="8">
    <source>
        <dbReference type="ARBA" id="ARBA00022596"/>
    </source>
</evidence>
<keyword evidence="16" id="KW-0464">Manganese</keyword>
<keyword evidence="13" id="KW-0378">Hydrolase</keyword>
<evidence type="ECO:0000313" key="21">
    <source>
        <dbReference type="Proteomes" id="UP000007264"/>
    </source>
</evidence>
<accession>I0Z2W3</accession>
<dbReference type="Gene3D" id="3.30.420.40">
    <property type="match status" value="1"/>
</dbReference>
<keyword evidence="15" id="KW-0173">Coenzyme A biosynthesis</keyword>
<sequence>MESDGMVPPMKGTSAASCPPGSSPFSGVQLQDSAADAPGSPSKRSAALDLTDAVISLQTDPKRRDAPSIVLPHQNAEFISHIAIDIGGSLIKLVYFSPEDTQAEGWENGKTRNQAGGKIHFVKFETQRIDDCIDFIEAKGLHRTHNGKGEPDGRVRIVATGGGAFKYADKFEERLGVLLEKEDEMDCLVSGSNFLLKAIRHEAFMYENSQTIFAPSNTDQDLYPYLLVNIGSGVSMLKVDGDGQYERVSGSSLGGGTFWGLCRLLTKCRSFDEMLELSSRGDNSKVDMLVGDIYGDRDYSAIGLSASTIASSFGKVVAENKDLEDYDPADIAVALTRMVSYNISHLAYLNAKAYGIQRVFFGGFYIRGHPYTMETISYAIRFWSKGSMSAKFLRHEGFLGAVGAFLKVHPMTPPNQASTGSREPRKVRANFVERFSMGAPYSGGEIHGPAFSDVAEKVDWVERFVRLGTQATEAARSERDRAQAGMGLSRDSSGSDFLAPESPSPSSSPMPRMNLHLGVLHYTPSREPFPLLADAVHYTPDTLDIWGDRAEMDYWLGVLLDQVGTVVEKAAACDGQPDGRRRAAAFGRALEAHLVKMRSEPGAYGQLGLSDLLEMREDCLREFRFTDVYRLDKARENAAALEVLPDLLTELDGMAPAPRLTALIEGCLAANIFDWGAKACVDLYHNGTILEIYREARTKLSRRPWRVDTFDALAANWFGASSSDTLGESSAVPRSPFRRVIMFVDNAGADIVLGMIPFARELLRMGAEVVMCANSQPAINDITAPELRALLNQVAAVCPVIKARLYVCGNGQGSPCLDLRRVPEALADATVGTDLVVVEGMGRAIHTNYRSKFKCASLKLAMIKNQHLAERLFGGNVYDCVCLYEPPANT</sequence>
<dbReference type="Gene3D" id="3.30.420.510">
    <property type="match status" value="1"/>
</dbReference>
<dbReference type="SUPFAM" id="SSF53067">
    <property type="entry name" value="Actin-like ATPase domain"/>
    <property type="match status" value="2"/>
</dbReference>
<evidence type="ECO:0000259" key="19">
    <source>
        <dbReference type="Pfam" id="PF01937"/>
    </source>
</evidence>
<evidence type="ECO:0000256" key="3">
    <source>
        <dbReference type="ARBA" id="ARBA00001967"/>
    </source>
</evidence>
<evidence type="ECO:0000256" key="4">
    <source>
        <dbReference type="ARBA" id="ARBA00004496"/>
    </source>
</evidence>
<name>I0Z2W3_COCSC</name>
<protein>
    <recommendedName>
        <fullName evidence="6">pantothenate kinase</fullName>
        <ecNumber evidence="6">2.7.1.33</ecNumber>
    </recommendedName>
</protein>
<dbReference type="EC" id="2.7.1.33" evidence="6"/>
<comment type="subcellular location">
    <subcellularLocation>
        <location evidence="4">Cytoplasm</location>
    </subcellularLocation>
</comment>
<dbReference type="SUPFAM" id="SSF111321">
    <property type="entry name" value="AF1104-like"/>
    <property type="match status" value="1"/>
</dbReference>
<dbReference type="PANTHER" id="PTHR12280:SF20">
    <property type="entry name" value="4'-PHOSPHOPANTETHEINE PHOSPHATASE"/>
    <property type="match status" value="1"/>
</dbReference>
<dbReference type="FunFam" id="3.30.420.510:FF:000003">
    <property type="entry name" value="Pantothenate kinase 2"/>
    <property type="match status" value="1"/>
</dbReference>
<feature type="region of interest" description="Disordered" evidence="18">
    <location>
        <begin position="1"/>
        <end position="45"/>
    </location>
</feature>
<dbReference type="InterPro" id="IPR002791">
    <property type="entry name" value="ARMT1-like_metal-bd"/>
</dbReference>
<evidence type="ECO:0000256" key="14">
    <source>
        <dbReference type="ARBA" id="ARBA00022840"/>
    </source>
</evidence>
<keyword evidence="12" id="KW-0418">Kinase</keyword>
<evidence type="ECO:0000256" key="2">
    <source>
        <dbReference type="ARBA" id="ARBA00001936"/>
    </source>
</evidence>
<keyword evidence="10" id="KW-0479">Metal-binding</keyword>
<feature type="region of interest" description="Disordered" evidence="18">
    <location>
        <begin position="472"/>
        <end position="512"/>
    </location>
</feature>
<comment type="similarity">
    <text evidence="17">Belongs to the type II pantothenate kinase family.</text>
</comment>
<evidence type="ECO:0000256" key="15">
    <source>
        <dbReference type="ARBA" id="ARBA00022993"/>
    </source>
</evidence>
<dbReference type="CDD" id="cd24123">
    <property type="entry name" value="ASKHA_NBD_PanK-II_Pank4"/>
    <property type="match status" value="1"/>
</dbReference>